<dbReference type="EMBL" id="BAAANL010000001">
    <property type="protein sequence ID" value="GAA1849970.1"/>
    <property type="molecule type" value="Genomic_DNA"/>
</dbReference>
<dbReference type="PANTHER" id="PTHR35007:SF1">
    <property type="entry name" value="PILUS ASSEMBLY PROTEIN"/>
    <property type="match status" value="1"/>
</dbReference>
<feature type="transmembrane region" description="Helical" evidence="6">
    <location>
        <begin position="12"/>
        <end position="33"/>
    </location>
</feature>
<evidence type="ECO:0000256" key="2">
    <source>
        <dbReference type="ARBA" id="ARBA00022475"/>
    </source>
</evidence>
<evidence type="ECO:0000256" key="3">
    <source>
        <dbReference type="ARBA" id="ARBA00022692"/>
    </source>
</evidence>
<feature type="transmembrane region" description="Helical" evidence="6">
    <location>
        <begin position="73"/>
        <end position="102"/>
    </location>
</feature>
<dbReference type="InterPro" id="IPR042094">
    <property type="entry name" value="T2SS_GspF_sf"/>
</dbReference>
<dbReference type="RefSeq" id="WP_344098877.1">
    <property type="nucleotide sequence ID" value="NZ_BAAANL010000001.1"/>
</dbReference>
<gene>
    <name evidence="8" type="ORF">GCM10009751_02790</name>
</gene>
<organism evidence="8 9">
    <name type="scientific">Myceligenerans crystallogenes</name>
    <dbReference type="NCBI Taxonomy" id="316335"/>
    <lineage>
        <taxon>Bacteria</taxon>
        <taxon>Bacillati</taxon>
        <taxon>Actinomycetota</taxon>
        <taxon>Actinomycetes</taxon>
        <taxon>Micrococcales</taxon>
        <taxon>Promicromonosporaceae</taxon>
        <taxon>Myceligenerans</taxon>
    </lineage>
</organism>
<keyword evidence="2" id="KW-1003">Cell membrane</keyword>
<sequence>MTATLDLSTLFLLITGGLMVTLVLAAATVAVWAGNAETERRMVESADLGDGGRSWVFARLDTRLQRTRWGRSLVALLAGSGLTGWSPSMFLAGSAAAAVAAGLVTLPLLGQATSLLAALIVLVGVRAWLERRRRQRVDRFVAQLPELARLLSNGTSAGLAVRRSLEMAADEMTEPARSEVAQVCAELALGQTLEQSLANLSARLPSRELTVLTQTLTIQGRAGGALITALTGIGETLEERRRLRREIVTSTLGAQFSGYTVIFLGFGAVAMMNAFSPGVIDEMITNLAGQAVLLVATGLFVVGYLVVRRLSKVEV</sequence>
<comment type="caution">
    <text evidence="8">The sequence shown here is derived from an EMBL/GenBank/DDBJ whole genome shotgun (WGS) entry which is preliminary data.</text>
</comment>
<feature type="transmembrane region" description="Helical" evidence="6">
    <location>
        <begin position="247"/>
        <end position="275"/>
    </location>
</feature>
<evidence type="ECO:0000256" key="4">
    <source>
        <dbReference type="ARBA" id="ARBA00022989"/>
    </source>
</evidence>
<evidence type="ECO:0000256" key="6">
    <source>
        <dbReference type="SAM" id="Phobius"/>
    </source>
</evidence>
<dbReference type="InterPro" id="IPR018076">
    <property type="entry name" value="T2SS_GspF_dom"/>
</dbReference>
<dbReference type="Proteomes" id="UP001501094">
    <property type="component" value="Unassembled WGS sequence"/>
</dbReference>
<accession>A0ABN2N2M8</accession>
<comment type="subcellular location">
    <subcellularLocation>
        <location evidence="1">Cell membrane</location>
        <topology evidence="1">Multi-pass membrane protein</topology>
    </subcellularLocation>
</comment>
<keyword evidence="5 6" id="KW-0472">Membrane</keyword>
<feature type="transmembrane region" description="Helical" evidence="6">
    <location>
        <begin position="287"/>
        <end position="307"/>
    </location>
</feature>
<protein>
    <submittedName>
        <fullName evidence="8">Type II secretion system F family protein</fullName>
    </submittedName>
</protein>
<evidence type="ECO:0000256" key="5">
    <source>
        <dbReference type="ARBA" id="ARBA00023136"/>
    </source>
</evidence>
<evidence type="ECO:0000313" key="9">
    <source>
        <dbReference type="Proteomes" id="UP001501094"/>
    </source>
</evidence>
<proteinExistence type="predicted"/>
<dbReference type="PANTHER" id="PTHR35007">
    <property type="entry name" value="INTEGRAL MEMBRANE PROTEIN-RELATED"/>
    <property type="match status" value="1"/>
</dbReference>
<keyword evidence="9" id="KW-1185">Reference proteome</keyword>
<evidence type="ECO:0000259" key="7">
    <source>
        <dbReference type="Pfam" id="PF00482"/>
    </source>
</evidence>
<feature type="domain" description="Type II secretion system protein GspF" evidence="7">
    <location>
        <begin position="148"/>
        <end position="272"/>
    </location>
</feature>
<evidence type="ECO:0000313" key="8">
    <source>
        <dbReference type="EMBL" id="GAA1849970.1"/>
    </source>
</evidence>
<feature type="transmembrane region" description="Helical" evidence="6">
    <location>
        <begin position="108"/>
        <end position="129"/>
    </location>
</feature>
<keyword evidence="4 6" id="KW-1133">Transmembrane helix</keyword>
<dbReference type="Gene3D" id="1.20.81.30">
    <property type="entry name" value="Type II secretion system (T2SS), domain F"/>
    <property type="match status" value="1"/>
</dbReference>
<evidence type="ECO:0000256" key="1">
    <source>
        <dbReference type="ARBA" id="ARBA00004651"/>
    </source>
</evidence>
<reference evidence="8 9" key="1">
    <citation type="journal article" date="2019" name="Int. J. Syst. Evol. Microbiol.">
        <title>The Global Catalogue of Microorganisms (GCM) 10K type strain sequencing project: providing services to taxonomists for standard genome sequencing and annotation.</title>
        <authorList>
            <consortium name="The Broad Institute Genomics Platform"/>
            <consortium name="The Broad Institute Genome Sequencing Center for Infectious Disease"/>
            <person name="Wu L."/>
            <person name="Ma J."/>
        </authorList>
    </citation>
    <scope>NUCLEOTIDE SEQUENCE [LARGE SCALE GENOMIC DNA]</scope>
    <source>
        <strain evidence="8 9">JCM 14326</strain>
    </source>
</reference>
<keyword evidence="3 6" id="KW-0812">Transmembrane</keyword>
<name>A0ABN2N2M8_9MICO</name>
<dbReference type="Pfam" id="PF00482">
    <property type="entry name" value="T2SSF"/>
    <property type="match status" value="1"/>
</dbReference>